<name>A0A327X556_LARAB</name>
<evidence type="ECO:0000256" key="1">
    <source>
        <dbReference type="SAM" id="SignalP"/>
    </source>
</evidence>
<accession>A0A327X556</accession>
<proteinExistence type="predicted"/>
<organism evidence="2 3">
    <name type="scientific">Larkinella arboricola</name>
    <dbReference type="NCBI Taxonomy" id="643671"/>
    <lineage>
        <taxon>Bacteria</taxon>
        <taxon>Pseudomonadati</taxon>
        <taxon>Bacteroidota</taxon>
        <taxon>Cytophagia</taxon>
        <taxon>Cytophagales</taxon>
        <taxon>Spirosomataceae</taxon>
        <taxon>Larkinella</taxon>
    </lineage>
</organism>
<feature type="chain" id="PRO_5016291009" evidence="1">
    <location>
        <begin position="20"/>
        <end position="561"/>
    </location>
</feature>
<keyword evidence="3" id="KW-1185">Reference proteome</keyword>
<gene>
    <name evidence="2" type="ORF">LX87_02935</name>
</gene>
<evidence type="ECO:0000313" key="3">
    <source>
        <dbReference type="Proteomes" id="UP000248790"/>
    </source>
</evidence>
<reference evidence="2 3" key="1">
    <citation type="submission" date="2018-06" db="EMBL/GenBank/DDBJ databases">
        <title>Genomic Encyclopedia of Archaeal and Bacterial Type Strains, Phase II (KMG-II): from individual species to whole genera.</title>
        <authorList>
            <person name="Goeker M."/>
        </authorList>
    </citation>
    <scope>NUCLEOTIDE SEQUENCE [LARGE SCALE GENOMIC DNA]</scope>
    <source>
        <strain evidence="2 3">DSM 21851</strain>
    </source>
</reference>
<dbReference type="RefSeq" id="WP_111628971.1">
    <property type="nucleotide sequence ID" value="NZ_QLMC01000003.1"/>
</dbReference>
<comment type="caution">
    <text evidence="2">The sequence shown here is derived from an EMBL/GenBank/DDBJ whole genome shotgun (WGS) entry which is preliminary data.</text>
</comment>
<dbReference type="OrthoDB" id="1185854at2"/>
<dbReference type="Proteomes" id="UP000248790">
    <property type="component" value="Unassembled WGS sequence"/>
</dbReference>
<protein>
    <submittedName>
        <fullName evidence="2">Uncharacterized protein</fullName>
    </submittedName>
</protein>
<keyword evidence="1" id="KW-0732">Signal</keyword>
<dbReference type="AlphaFoldDB" id="A0A327X556"/>
<dbReference type="EMBL" id="QLMC01000003">
    <property type="protein sequence ID" value="RAJ98028.1"/>
    <property type="molecule type" value="Genomic_DNA"/>
</dbReference>
<feature type="signal peptide" evidence="1">
    <location>
        <begin position="1"/>
        <end position="19"/>
    </location>
</feature>
<sequence length="561" mass="62378">MKRPVLIWLAATFCVAANAQDLMTGPLASVSTQLQPVKTGNAQFVQKLEASQPNYRATFSVTKTSDKGNGDEGTYFLNLSDLDVSSVTYKVEKDVIAVMADTKQHRKFVRYSENGELKSLTDRVKLYADNPDIAKALVESLKKVIVAAEKAYKPARTPESLDDLRQWLKTNIGTEAVGSDKYEQTLTFDQGNPLRAVFRRSEVGAKGSASTETYSFNLGDLGLDGLQVEAKGKRFELSLVAQQKQKLMGYAKNGKLDNVVQSFEIISGDADRIRDIAAAWRKLIPLAIRQLESRKPVFASMASAQKYLEASVITAKADNRTIEQTLKPDCICTYTRRETDNKNNTEEVYEFNLADLAEKGAKLGVDKELYAIDLKTRDNRKLIGYTKNGVRQNYVSSLELAADNLENVRYMAQAFEKAVQICAQSRKSPVPTASQQARLDWIREQLPKDLGEKELTSYSLAHESGTCDLKLTVTQSGRKTSELVYDLALKDFNADATSFDVDGKTVYVSLVTKGKEKLVKTSKDGKPSDYVHTVKIQLGDLEKGRYVAEAFKQLIRNCVPN</sequence>
<evidence type="ECO:0000313" key="2">
    <source>
        <dbReference type="EMBL" id="RAJ98028.1"/>
    </source>
</evidence>